<dbReference type="AlphaFoldDB" id="A0A429XTN5"/>
<sequence length="359" mass="40035">MKQSHYFQDYVLFEQAAGAAIRAGDLEGASYLFRQAANAASLATEYIRAAYLFMLGGIAAFCNEDKKKSKYLLEQATDAASLAEEHHNTEDESPLSYTNLFEQQANAASLATEYTRATYLLMRASNEANDYGDEQWSINLYDQAVQAASLAGYPYDAACILAQAAHMQQQCGQTIELYDLAADALIMEEEGNQKATIYFTSGAVLADNVMHPIIAKWFYQILEKKGKLTPVMFLKTLKTMEFGTFSNRPQSYIEKLLKRLSDTDNKKLEEERLCCKKVGSSSSDGKCTVSIEDCIKWSADNFNAEYMIAVLKTNNDFVLTDKFTCNANPTEENLQQQGVEGSELAQEGYSQSAHCHANW</sequence>
<organism evidence="1 2">
    <name type="scientific">Candidatus Aquarickettsia rohweri</name>
    <dbReference type="NCBI Taxonomy" id="2602574"/>
    <lineage>
        <taxon>Bacteria</taxon>
        <taxon>Pseudomonadati</taxon>
        <taxon>Pseudomonadota</taxon>
        <taxon>Alphaproteobacteria</taxon>
        <taxon>Rickettsiales</taxon>
        <taxon>Candidatus Midichloriaceae</taxon>
        <taxon>Candidatus Aquarickettsia</taxon>
    </lineage>
</organism>
<gene>
    <name evidence="1" type="ORF">EIC27_01065</name>
</gene>
<dbReference type="RefSeq" id="WP_126044312.1">
    <property type="nucleotide sequence ID" value="NZ_RXFM01000008.1"/>
</dbReference>
<comment type="caution">
    <text evidence="1">The sequence shown here is derived from an EMBL/GenBank/DDBJ whole genome shotgun (WGS) entry which is preliminary data.</text>
</comment>
<dbReference type="Proteomes" id="UP000279470">
    <property type="component" value="Unassembled WGS sequence"/>
</dbReference>
<accession>A0A429XTN5</accession>
<evidence type="ECO:0000313" key="1">
    <source>
        <dbReference type="EMBL" id="RST71222.1"/>
    </source>
</evidence>
<dbReference type="EMBL" id="RXFM01000008">
    <property type="protein sequence ID" value="RST71222.1"/>
    <property type="molecule type" value="Genomic_DNA"/>
</dbReference>
<keyword evidence="2" id="KW-1185">Reference proteome</keyword>
<reference evidence="2" key="1">
    <citation type="submission" date="2018-11" db="EMBL/GenBank/DDBJ databases">
        <title>Phylogenetic, genomic, and biogeographic characterization of a novel and ubiquitous marine invertebrate-associated Rickettsiales parasite, Candidatus Marinoinvertebrata rohwerii, gen. nov., sp. nov.</title>
        <authorList>
            <person name="Klinges J.G."/>
            <person name="Rosales S.M."/>
            <person name="Mcminds R."/>
            <person name="Shaver E.C."/>
            <person name="Shantz A."/>
            <person name="Peters E.C."/>
            <person name="Burkepile D.E."/>
            <person name="Silliman B.R."/>
            <person name="Vega Thurber R.L."/>
        </authorList>
    </citation>
    <scope>NUCLEOTIDE SEQUENCE [LARGE SCALE GENOMIC DNA]</scope>
    <source>
        <strain evidence="2">a_cerv_44</strain>
    </source>
</reference>
<protein>
    <submittedName>
        <fullName evidence="1">Uncharacterized protein</fullName>
    </submittedName>
</protein>
<proteinExistence type="predicted"/>
<name>A0A429XTN5_9RICK</name>
<evidence type="ECO:0000313" key="2">
    <source>
        <dbReference type="Proteomes" id="UP000279470"/>
    </source>
</evidence>